<dbReference type="EMBL" id="CAKXAJ010025452">
    <property type="protein sequence ID" value="CAH2239716.1"/>
    <property type="molecule type" value="Genomic_DNA"/>
</dbReference>
<name>A0A8S4RQ39_9NEOP</name>
<organism evidence="1 2">
    <name type="scientific">Pararge aegeria aegeria</name>
    <dbReference type="NCBI Taxonomy" id="348720"/>
    <lineage>
        <taxon>Eukaryota</taxon>
        <taxon>Metazoa</taxon>
        <taxon>Ecdysozoa</taxon>
        <taxon>Arthropoda</taxon>
        <taxon>Hexapoda</taxon>
        <taxon>Insecta</taxon>
        <taxon>Pterygota</taxon>
        <taxon>Neoptera</taxon>
        <taxon>Endopterygota</taxon>
        <taxon>Lepidoptera</taxon>
        <taxon>Glossata</taxon>
        <taxon>Ditrysia</taxon>
        <taxon>Papilionoidea</taxon>
        <taxon>Nymphalidae</taxon>
        <taxon>Satyrinae</taxon>
        <taxon>Satyrini</taxon>
        <taxon>Parargina</taxon>
        <taxon>Pararge</taxon>
    </lineage>
</organism>
<keyword evidence="2" id="KW-1185">Reference proteome</keyword>
<reference evidence="1" key="1">
    <citation type="submission" date="2022-03" db="EMBL/GenBank/DDBJ databases">
        <authorList>
            <person name="Lindestad O."/>
        </authorList>
    </citation>
    <scope>NUCLEOTIDE SEQUENCE</scope>
</reference>
<sequence>MIVVFTTYSKKNTTVSAVNLSMRSRVPGIEQKKESNRKRQFIISDFSLVWWEALGVAGYHPTDKDVPLSDVEFRCDVAEKPIRGMTAILPNRLARYHLRLQLHLAPGEIAVKG</sequence>
<comment type="caution">
    <text evidence="1">The sequence shown here is derived from an EMBL/GenBank/DDBJ whole genome shotgun (WGS) entry which is preliminary data.</text>
</comment>
<evidence type="ECO:0000313" key="2">
    <source>
        <dbReference type="Proteomes" id="UP000838756"/>
    </source>
</evidence>
<accession>A0A8S4RQ39</accession>
<proteinExistence type="predicted"/>
<dbReference type="OrthoDB" id="6356110at2759"/>
<gene>
    <name evidence="1" type="primary">jg6785</name>
    <name evidence="1" type="ORF">PAEG_LOCUS16375</name>
</gene>
<evidence type="ECO:0000313" key="1">
    <source>
        <dbReference type="EMBL" id="CAH2239716.1"/>
    </source>
</evidence>
<protein>
    <submittedName>
        <fullName evidence="1">Jg6785 protein</fullName>
    </submittedName>
</protein>
<dbReference type="AlphaFoldDB" id="A0A8S4RQ39"/>
<dbReference type="Proteomes" id="UP000838756">
    <property type="component" value="Unassembled WGS sequence"/>
</dbReference>